<keyword evidence="1" id="KW-1133">Transmembrane helix</keyword>
<proteinExistence type="predicted"/>
<accession>A0ABT9MRB3</accession>
<name>A0ABT9MRB3_9ACTN</name>
<evidence type="ECO:0000313" key="3">
    <source>
        <dbReference type="Proteomes" id="UP001240984"/>
    </source>
</evidence>
<organism evidence="2 3">
    <name type="scientific">Catenuloplanes nepalensis</name>
    <dbReference type="NCBI Taxonomy" id="587533"/>
    <lineage>
        <taxon>Bacteria</taxon>
        <taxon>Bacillati</taxon>
        <taxon>Actinomycetota</taxon>
        <taxon>Actinomycetes</taxon>
        <taxon>Micromonosporales</taxon>
        <taxon>Micromonosporaceae</taxon>
        <taxon>Catenuloplanes</taxon>
    </lineage>
</organism>
<gene>
    <name evidence="2" type="ORF">J2S43_002330</name>
</gene>
<dbReference type="RefSeq" id="WP_306828904.1">
    <property type="nucleotide sequence ID" value="NZ_JAUSRA010000001.1"/>
</dbReference>
<feature type="transmembrane region" description="Helical" evidence="1">
    <location>
        <begin position="123"/>
        <end position="142"/>
    </location>
</feature>
<reference evidence="2 3" key="1">
    <citation type="submission" date="2023-07" db="EMBL/GenBank/DDBJ databases">
        <title>Sequencing the genomes of 1000 actinobacteria strains.</title>
        <authorList>
            <person name="Klenk H.-P."/>
        </authorList>
    </citation>
    <scope>NUCLEOTIDE SEQUENCE [LARGE SCALE GENOMIC DNA]</scope>
    <source>
        <strain evidence="2 3">DSM 44710</strain>
    </source>
</reference>
<evidence type="ECO:0000313" key="2">
    <source>
        <dbReference type="EMBL" id="MDP9793818.1"/>
    </source>
</evidence>
<protein>
    <submittedName>
        <fullName evidence="2">Uncharacterized protein</fullName>
    </submittedName>
</protein>
<feature type="transmembrane region" description="Helical" evidence="1">
    <location>
        <begin position="71"/>
        <end position="91"/>
    </location>
</feature>
<comment type="caution">
    <text evidence="2">The sequence shown here is derived from an EMBL/GenBank/DDBJ whole genome shotgun (WGS) entry which is preliminary data.</text>
</comment>
<feature type="transmembrane region" description="Helical" evidence="1">
    <location>
        <begin position="48"/>
        <end position="66"/>
    </location>
</feature>
<sequence length="155" mass="16531">MRVRPWAAVTGLAATALVASLALPWVLTWKDGRVTGAEVLLLPDGPRWYLGPLVLLLWGVAVAGTVRGTRLAWCGALAAAALAAMICLVFYGSVLGTGRSFGIGEDESGNVIEWIREDRKGPGFHVAATAGVLLCVGILMRGRSVEPPLRWRRAR</sequence>
<keyword evidence="1" id="KW-0472">Membrane</keyword>
<keyword evidence="1" id="KW-0812">Transmembrane</keyword>
<dbReference type="EMBL" id="JAUSRA010000001">
    <property type="protein sequence ID" value="MDP9793818.1"/>
    <property type="molecule type" value="Genomic_DNA"/>
</dbReference>
<dbReference type="Proteomes" id="UP001240984">
    <property type="component" value="Unassembled WGS sequence"/>
</dbReference>
<keyword evidence="3" id="KW-1185">Reference proteome</keyword>
<evidence type="ECO:0000256" key="1">
    <source>
        <dbReference type="SAM" id="Phobius"/>
    </source>
</evidence>